<dbReference type="PANTHER" id="PTHR43735:SF5">
    <property type="entry name" value="FAD_NAD(P)-BINDING DOMAIN-CONTAINING PROTEIN"/>
    <property type="match status" value="1"/>
</dbReference>
<gene>
    <name evidence="3" type="ORF">LMH87_004923</name>
</gene>
<evidence type="ECO:0000313" key="4">
    <source>
        <dbReference type="Proteomes" id="UP001144673"/>
    </source>
</evidence>
<feature type="domain" description="FAD/NAD(P)-binding" evidence="2">
    <location>
        <begin position="44"/>
        <end position="334"/>
    </location>
</feature>
<evidence type="ECO:0000259" key="2">
    <source>
        <dbReference type="Pfam" id="PF07992"/>
    </source>
</evidence>
<dbReference type="Proteomes" id="UP001144673">
    <property type="component" value="Chromosome 1"/>
</dbReference>
<feature type="compositionally biased region" description="Low complexity" evidence="1">
    <location>
        <begin position="410"/>
        <end position="423"/>
    </location>
</feature>
<dbReference type="KEGG" id="amus:LMH87_004923"/>
<reference evidence="3" key="1">
    <citation type="journal article" date="2023" name="Access Microbiol">
        <title>De-novo genome assembly for Akanthomyces muscarius, a biocontrol agent of insect agricultural pests.</title>
        <authorList>
            <person name="Erdos Z."/>
            <person name="Studholme D.J."/>
            <person name="Raymond B."/>
            <person name="Sharma M."/>
        </authorList>
    </citation>
    <scope>NUCLEOTIDE SEQUENCE</scope>
    <source>
        <strain evidence="3">Ve6</strain>
    </source>
</reference>
<sequence length="446" mass="48856">MTDAIEFYRKALSAMLGLTLTRTVQQVQAVGHRWMYRATENTKNVVVIGGSYAGLWLARRLSETLPTGYKAVLVERNSHFNHLFAFPRYGVVPGIEHQAFIPYDNISTFGPPGILQHIRGSAVSISSNQVRFQSGETLDYEYLAIATGSWQPPPSKAVSLDKEGACAELQSSQQKIQDANRIAIVGGGPVGIQIATDIAAYFPGKNVTLVHSRPQLLNNFGPKLHENVVEAMSRLNINVVLGERPQVGQGGELAFKDGKKSQYDLVIPCTGQRPNSAILEQLVPSAVCPTTKQIKVKPTMQIQDETHKYENIFAVGDVAKTGGPRMARAARAQADIITSNILSMINEQKPSTFYSPQIYEGVIKLTLGKGNYIYYGNDEGGKEVWINGTDKSDDLNIGHAWEGLNTKLQPSVPSSPSYAPSQSRNPTHGQPTKSQRRVGRQGKLRD</sequence>
<name>A0A9W8URL6_AKAMU</name>
<dbReference type="RefSeq" id="XP_056058094.1">
    <property type="nucleotide sequence ID" value="XM_056202550.1"/>
</dbReference>
<dbReference type="SUPFAM" id="SSF51905">
    <property type="entry name" value="FAD/NAD(P)-binding domain"/>
    <property type="match status" value="1"/>
</dbReference>
<feature type="compositionally biased region" description="Polar residues" evidence="1">
    <location>
        <begin position="424"/>
        <end position="433"/>
    </location>
</feature>
<dbReference type="GO" id="GO:0050660">
    <property type="term" value="F:flavin adenine dinucleotide binding"/>
    <property type="evidence" value="ECO:0007669"/>
    <property type="project" value="TreeGrafter"/>
</dbReference>
<dbReference type="PANTHER" id="PTHR43735">
    <property type="entry name" value="APOPTOSIS-INDUCING FACTOR 1"/>
    <property type="match status" value="1"/>
</dbReference>
<dbReference type="GeneID" id="80892082"/>
<dbReference type="GO" id="GO:0004174">
    <property type="term" value="F:electron-transferring-flavoprotein dehydrogenase activity"/>
    <property type="evidence" value="ECO:0007669"/>
    <property type="project" value="TreeGrafter"/>
</dbReference>
<dbReference type="PRINTS" id="PR00368">
    <property type="entry name" value="FADPNR"/>
</dbReference>
<dbReference type="InterPro" id="IPR023753">
    <property type="entry name" value="FAD/NAD-binding_dom"/>
</dbReference>
<evidence type="ECO:0000256" key="1">
    <source>
        <dbReference type="SAM" id="MobiDB-lite"/>
    </source>
</evidence>
<feature type="compositionally biased region" description="Basic residues" evidence="1">
    <location>
        <begin position="434"/>
        <end position="446"/>
    </location>
</feature>
<organism evidence="3 4">
    <name type="scientific">Akanthomyces muscarius</name>
    <name type="common">Entomopathogenic fungus</name>
    <name type="synonym">Lecanicillium muscarium</name>
    <dbReference type="NCBI Taxonomy" id="2231603"/>
    <lineage>
        <taxon>Eukaryota</taxon>
        <taxon>Fungi</taxon>
        <taxon>Dikarya</taxon>
        <taxon>Ascomycota</taxon>
        <taxon>Pezizomycotina</taxon>
        <taxon>Sordariomycetes</taxon>
        <taxon>Hypocreomycetidae</taxon>
        <taxon>Hypocreales</taxon>
        <taxon>Cordycipitaceae</taxon>
        <taxon>Akanthomyces</taxon>
    </lineage>
</organism>
<dbReference type="InterPro" id="IPR036188">
    <property type="entry name" value="FAD/NAD-bd_sf"/>
</dbReference>
<dbReference type="Pfam" id="PF07992">
    <property type="entry name" value="Pyr_redox_2"/>
    <property type="match status" value="1"/>
</dbReference>
<comment type="caution">
    <text evidence="3">The sequence shown here is derived from an EMBL/GenBank/DDBJ whole genome shotgun (WGS) entry which is preliminary data.</text>
</comment>
<dbReference type="AlphaFoldDB" id="A0A9W8URL6"/>
<dbReference type="GO" id="GO:0005737">
    <property type="term" value="C:cytoplasm"/>
    <property type="evidence" value="ECO:0007669"/>
    <property type="project" value="TreeGrafter"/>
</dbReference>
<evidence type="ECO:0000313" key="3">
    <source>
        <dbReference type="EMBL" id="KAJ4163179.1"/>
    </source>
</evidence>
<proteinExistence type="predicted"/>
<feature type="region of interest" description="Disordered" evidence="1">
    <location>
        <begin position="406"/>
        <end position="446"/>
    </location>
</feature>
<dbReference type="EMBL" id="JAJHUN010000001">
    <property type="protein sequence ID" value="KAJ4163179.1"/>
    <property type="molecule type" value="Genomic_DNA"/>
</dbReference>
<dbReference type="Gene3D" id="3.50.50.100">
    <property type="match status" value="1"/>
</dbReference>
<accession>A0A9W8URL6</accession>
<protein>
    <recommendedName>
        <fullName evidence="2">FAD/NAD(P)-binding domain-containing protein</fullName>
    </recommendedName>
</protein>
<keyword evidence="4" id="KW-1185">Reference proteome</keyword>